<dbReference type="GO" id="GO:0012505">
    <property type="term" value="C:endomembrane system"/>
    <property type="evidence" value="ECO:0007669"/>
    <property type="project" value="UniProtKB-SubCell"/>
</dbReference>
<dbReference type="SMART" id="SM01270">
    <property type="entry name" value="Longin"/>
    <property type="match status" value="1"/>
</dbReference>
<comment type="caution">
    <text evidence="8">The sequence shown here is derived from an EMBL/GenBank/DDBJ whole genome shotgun (WGS) entry which is preliminary data.</text>
</comment>
<gene>
    <name evidence="8" type="ORF">PGTUg99_026661</name>
</gene>
<evidence type="ECO:0008006" key="10">
    <source>
        <dbReference type="Google" id="ProtNLM"/>
    </source>
</evidence>
<dbReference type="Gene3D" id="3.30.450.50">
    <property type="entry name" value="Longin domain"/>
    <property type="match status" value="1"/>
</dbReference>
<evidence type="ECO:0000256" key="5">
    <source>
        <dbReference type="SAM" id="SignalP"/>
    </source>
</evidence>
<keyword evidence="4" id="KW-0175">Coiled coil</keyword>
<name>A0A5B0NXR2_PUCGR</name>
<organism evidence="8 9">
    <name type="scientific">Puccinia graminis f. sp. tritici</name>
    <dbReference type="NCBI Taxonomy" id="56615"/>
    <lineage>
        <taxon>Eukaryota</taxon>
        <taxon>Fungi</taxon>
        <taxon>Dikarya</taxon>
        <taxon>Basidiomycota</taxon>
        <taxon>Pucciniomycotina</taxon>
        <taxon>Pucciniomycetes</taxon>
        <taxon>Pucciniales</taxon>
        <taxon>Pucciniaceae</taxon>
        <taxon>Puccinia</taxon>
    </lineage>
</organism>
<sequence>MTVFVTIALMTAVIESAPIIWSGVSAKTTSFFAATLDQSKTIQSTTPLPFQINGHPRRTRRFRHQKKILTEHTVNTSKNFSNASSAILAKIPPNNSRLTYAAEDYLFHYVKPHDVVFMCMSEESLGRKIPFTFLNDLQNKFFNQFSQSDLASTAPYGLASSITELVTLPTGHNPQAADLNQPQQASSSNHQINLVRLELASVKGIMIKNVGEILNKGERIKLLLNKTDNLSAFRKRSPLATQVVVGRQIVPSISLSQAHLPVPRAVSLLI</sequence>
<dbReference type="InterPro" id="IPR010908">
    <property type="entry name" value="Longin_dom"/>
</dbReference>
<evidence type="ECO:0000259" key="7">
    <source>
        <dbReference type="PROSITE" id="PS50892"/>
    </source>
</evidence>
<evidence type="ECO:0000256" key="3">
    <source>
        <dbReference type="ARBA" id="ARBA00046280"/>
    </source>
</evidence>
<evidence type="ECO:0000256" key="2">
    <source>
        <dbReference type="ARBA" id="ARBA00023136"/>
    </source>
</evidence>
<dbReference type="PROSITE" id="PS50892">
    <property type="entry name" value="V_SNARE"/>
    <property type="match status" value="1"/>
</dbReference>
<dbReference type="InterPro" id="IPR051097">
    <property type="entry name" value="Synaptobrevin-like_transport"/>
</dbReference>
<dbReference type="Gene3D" id="1.20.5.110">
    <property type="match status" value="1"/>
</dbReference>
<keyword evidence="2" id="KW-0472">Membrane</keyword>
<dbReference type="PANTHER" id="PTHR21136">
    <property type="entry name" value="SNARE PROTEINS"/>
    <property type="match status" value="1"/>
</dbReference>
<evidence type="ECO:0000313" key="8">
    <source>
        <dbReference type="EMBL" id="KAA1093753.1"/>
    </source>
</evidence>
<dbReference type="EMBL" id="VDEP01000373">
    <property type="protein sequence ID" value="KAA1093753.1"/>
    <property type="molecule type" value="Genomic_DNA"/>
</dbReference>
<feature type="signal peptide" evidence="5">
    <location>
        <begin position="1"/>
        <end position="16"/>
    </location>
</feature>
<dbReference type="AlphaFoldDB" id="A0A5B0NXR2"/>
<feature type="domain" description="Longin" evidence="6">
    <location>
        <begin position="58"/>
        <end position="166"/>
    </location>
</feature>
<dbReference type="PANTHER" id="PTHR21136:SF168">
    <property type="entry name" value="VESICLE-ASSOCIATED MEMBRANE PROTEIN 9"/>
    <property type="match status" value="1"/>
</dbReference>
<dbReference type="SUPFAM" id="SSF64356">
    <property type="entry name" value="SNARE-like"/>
    <property type="match status" value="1"/>
</dbReference>
<dbReference type="PROSITE" id="PS50859">
    <property type="entry name" value="LONGIN"/>
    <property type="match status" value="1"/>
</dbReference>
<evidence type="ECO:0000256" key="1">
    <source>
        <dbReference type="ARBA" id="ARBA00008025"/>
    </source>
</evidence>
<reference evidence="8 9" key="1">
    <citation type="submission" date="2019-05" db="EMBL/GenBank/DDBJ databases">
        <title>Emergence of the Ug99 lineage of the wheat stem rust pathogen through somatic hybridization.</title>
        <authorList>
            <person name="Li F."/>
            <person name="Upadhyaya N.M."/>
            <person name="Sperschneider J."/>
            <person name="Matny O."/>
            <person name="Nguyen-Phuc H."/>
            <person name="Mago R."/>
            <person name="Raley C."/>
            <person name="Miller M.E."/>
            <person name="Silverstein K.A.T."/>
            <person name="Henningsen E."/>
            <person name="Hirsch C.D."/>
            <person name="Visser B."/>
            <person name="Pretorius Z.A."/>
            <person name="Steffenson B.J."/>
            <person name="Schwessinger B."/>
            <person name="Dodds P.N."/>
            <person name="Figueroa M."/>
        </authorList>
    </citation>
    <scope>NUCLEOTIDE SEQUENCE [LARGE SCALE GENOMIC DNA]</scope>
    <source>
        <strain evidence="8 9">Ug99</strain>
    </source>
</reference>
<evidence type="ECO:0000256" key="4">
    <source>
        <dbReference type="PROSITE-ProRule" id="PRU00290"/>
    </source>
</evidence>
<dbReference type="Proteomes" id="UP000325313">
    <property type="component" value="Unassembled WGS sequence"/>
</dbReference>
<dbReference type="Pfam" id="PF00957">
    <property type="entry name" value="Synaptobrevin"/>
    <property type="match status" value="1"/>
</dbReference>
<dbReference type="Pfam" id="PF13774">
    <property type="entry name" value="Longin"/>
    <property type="match status" value="1"/>
</dbReference>
<dbReference type="InterPro" id="IPR042855">
    <property type="entry name" value="V_SNARE_CC"/>
</dbReference>
<feature type="domain" description="V-SNARE coiled-coil homology" evidence="7">
    <location>
        <begin position="191"/>
        <end position="247"/>
    </location>
</feature>
<evidence type="ECO:0000259" key="6">
    <source>
        <dbReference type="PROSITE" id="PS50859"/>
    </source>
</evidence>
<feature type="chain" id="PRO_5022929256" description="Longin domain-containing protein" evidence="5">
    <location>
        <begin position="17"/>
        <end position="270"/>
    </location>
</feature>
<protein>
    <recommendedName>
        <fullName evidence="10">Longin domain-containing protein</fullName>
    </recommendedName>
</protein>
<comment type="similarity">
    <text evidence="1">Belongs to the synaptobrevin family.</text>
</comment>
<evidence type="ECO:0000313" key="9">
    <source>
        <dbReference type="Proteomes" id="UP000325313"/>
    </source>
</evidence>
<dbReference type="InterPro" id="IPR011012">
    <property type="entry name" value="Longin-like_dom_sf"/>
</dbReference>
<accession>A0A5B0NXR2</accession>
<dbReference type="CDD" id="cd14824">
    <property type="entry name" value="Longin"/>
    <property type="match status" value="1"/>
</dbReference>
<comment type="subcellular location">
    <subcellularLocation>
        <location evidence="3">Endomembrane system</location>
        <topology evidence="3">Single-pass type IV membrane protein</topology>
    </subcellularLocation>
</comment>
<dbReference type="SUPFAM" id="SSF58038">
    <property type="entry name" value="SNARE fusion complex"/>
    <property type="match status" value="1"/>
</dbReference>
<keyword evidence="5" id="KW-0732">Signal</keyword>
<proteinExistence type="inferred from homology"/>